<dbReference type="OrthoDB" id="1641596at2"/>
<dbReference type="Proteomes" id="UP000002939">
    <property type="component" value="Unassembled WGS sequence"/>
</dbReference>
<evidence type="ECO:0000313" key="1">
    <source>
        <dbReference type="EMBL" id="EEW92336.2"/>
    </source>
</evidence>
<dbReference type="HOGENOM" id="CLU_1188606_0_0_9"/>
<proteinExistence type="predicted"/>
<accession>D0BNV1</accession>
<dbReference type="STRING" id="626369.HMPREF0446_01636"/>
<comment type="caution">
    <text evidence="1">The sequence shown here is derived from an EMBL/GenBank/DDBJ whole genome shotgun (WGS) entry which is preliminary data.</text>
</comment>
<dbReference type="AlphaFoldDB" id="D0BNV1"/>
<dbReference type="eggNOG" id="COG3247">
    <property type="taxonomic scope" value="Bacteria"/>
</dbReference>
<reference evidence="1" key="2">
    <citation type="submission" date="2011-10" db="EMBL/GenBank/DDBJ databases">
        <title>The Genome Sequence of Granulicatella elegans ATCC 700633.</title>
        <authorList>
            <consortium name="The Broad Institute Genome Sequencing Platform"/>
            <consortium name="The Broad Institute Genome Sequencing Center for Infectious Disease"/>
            <person name="Earl A."/>
            <person name="Ward D."/>
            <person name="Feldgarden M."/>
            <person name="Gevers D."/>
            <person name="Sibley C.D."/>
            <person name="Field T.R."/>
            <person name="Grinwis M."/>
            <person name="Eshaghurshan C.S."/>
            <person name="Surette M.G."/>
            <person name="Young S.K."/>
            <person name="Zeng Q."/>
            <person name="Gargeya S."/>
            <person name="Fitzgerald M."/>
            <person name="Haas B."/>
            <person name="Abouelleil A."/>
            <person name="Alvarado L."/>
            <person name="Arachchi H.M."/>
            <person name="Berlin A."/>
            <person name="Brown A."/>
            <person name="Chapman S.B."/>
            <person name="Chen Z."/>
            <person name="Dunbar C."/>
            <person name="Freedman E."/>
            <person name="Gearin G."/>
            <person name="Goldberg J."/>
            <person name="Griggs A."/>
            <person name="Gujja S."/>
            <person name="Heiman D."/>
            <person name="Howarth C."/>
            <person name="Larson L."/>
            <person name="Lui A."/>
            <person name="MacDonald P.J.P."/>
            <person name="Montmayeur A."/>
            <person name="Murphy C."/>
            <person name="Neiman D."/>
            <person name="Pearson M."/>
            <person name="Priest M."/>
            <person name="Roberts A."/>
            <person name="Saif S."/>
            <person name="Shea T."/>
            <person name="Shenoy N."/>
            <person name="Sisk P."/>
            <person name="Stolte C."/>
            <person name="Sykes S."/>
            <person name="Wortman J."/>
            <person name="Nusbaum C."/>
            <person name="Birren B."/>
        </authorList>
    </citation>
    <scope>NUCLEOTIDE SEQUENCE [LARGE SCALE GENOMIC DNA]</scope>
    <source>
        <strain evidence="1">ATCC 700633</strain>
    </source>
</reference>
<evidence type="ECO:0000313" key="2">
    <source>
        <dbReference type="Proteomes" id="UP000002939"/>
    </source>
</evidence>
<protein>
    <submittedName>
        <fullName evidence="1">Uncharacterized protein</fullName>
    </submittedName>
</protein>
<sequence length="233" mass="27346">MVKLGERIVEKGIRLLPLMDLSQVDTSQARPIPEAKSKLEIIVHAMEIGMGVLGHVDICIEGYVYSYGNYDELACILNGARGEGVLLKAPREDYFKFCKRHYQKTLYIYSLEVTDEQVQLIKNRLEKVLKESFTWSPPDDICSFNPVSEKLEEMYAYFMVQCMPVTFYKFRKTQFKLYTMWRNNCLLFVDYLVSVLKIRPLRARMTTFPSLYQERLESLKEKQHSIVTDCQIY</sequence>
<dbReference type="RefSeq" id="WP_020991452.1">
    <property type="nucleotide sequence ID" value="NZ_KI391971.1"/>
</dbReference>
<name>D0BNV1_9LACT</name>
<organism evidence="1 2">
    <name type="scientific">Granulicatella elegans ATCC 700633</name>
    <dbReference type="NCBI Taxonomy" id="626369"/>
    <lineage>
        <taxon>Bacteria</taxon>
        <taxon>Bacillati</taxon>
        <taxon>Bacillota</taxon>
        <taxon>Bacilli</taxon>
        <taxon>Lactobacillales</taxon>
        <taxon>Carnobacteriaceae</taxon>
        <taxon>Granulicatella</taxon>
    </lineage>
</organism>
<keyword evidence="2" id="KW-1185">Reference proteome</keyword>
<gene>
    <name evidence="1" type="ORF">HMPREF0446_01636</name>
</gene>
<dbReference type="EMBL" id="ACRF02000018">
    <property type="protein sequence ID" value="EEW92336.2"/>
    <property type="molecule type" value="Genomic_DNA"/>
</dbReference>
<reference evidence="1" key="1">
    <citation type="submission" date="2009-09" db="EMBL/GenBank/DDBJ databases">
        <authorList>
            <consortium name="The Broad Institute Genome Sequencing Platform"/>
            <person name="Ward D."/>
            <person name="Feldgarden M."/>
            <person name="Earl A."/>
            <person name="Young S.K."/>
            <person name="Zeng Q."/>
            <person name="Koehrsen M."/>
            <person name="Alvarado L."/>
            <person name="Berlin A."/>
            <person name="Bochicchio J."/>
            <person name="Borenstein D."/>
            <person name="Chapman S.B."/>
            <person name="Chen Z."/>
            <person name="Engels R."/>
            <person name="Freedman E."/>
            <person name="Gellesch M."/>
            <person name="Goldberg J."/>
            <person name="Griggs A."/>
            <person name="Gujja S."/>
            <person name="Heilman E."/>
            <person name="Heiman D."/>
            <person name="Hepburn T."/>
            <person name="Howarth C."/>
            <person name="Jen D."/>
            <person name="Larson L."/>
            <person name="Lewis B."/>
            <person name="Mehta T."/>
            <person name="Park D."/>
            <person name="Pearson M."/>
            <person name="Roberts A."/>
            <person name="Saif S."/>
            <person name="Shea T."/>
            <person name="Shenoy N."/>
            <person name="Sisk P."/>
            <person name="Stolte C."/>
            <person name="Sykes S."/>
            <person name="Thomson T."/>
            <person name="Walk T."/>
            <person name="White J."/>
            <person name="Yandava C."/>
            <person name="Sibley C.D."/>
            <person name="Field T.R."/>
            <person name="Grinwis M."/>
            <person name="Eshaghurshan C.S."/>
            <person name="Surette M.G."/>
            <person name="Haas B."/>
            <person name="Nusbaum C."/>
            <person name="Birren B."/>
        </authorList>
    </citation>
    <scope>NUCLEOTIDE SEQUENCE [LARGE SCALE GENOMIC DNA]</scope>
    <source>
        <strain evidence="1">ATCC 700633</strain>
    </source>
</reference>